<dbReference type="GO" id="GO:0033214">
    <property type="term" value="P:siderophore-iron import into cell"/>
    <property type="evidence" value="ECO:0007669"/>
    <property type="project" value="TreeGrafter"/>
</dbReference>
<dbReference type="InterPro" id="IPR000522">
    <property type="entry name" value="ABC_transptr_permease_BtuC"/>
</dbReference>
<evidence type="ECO:0000256" key="2">
    <source>
        <dbReference type="ARBA" id="ARBA00007935"/>
    </source>
</evidence>
<dbReference type="GO" id="GO:0005886">
    <property type="term" value="C:plasma membrane"/>
    <property type="evidence" value="ECO:0007669"/>
    <property type="project" value="UniProtKB-SubCell"/>
</dbReference>
<organism evidence="9 10">
    <name type="scientific">Corynebacterium hindlerae</name>
    <dbReference type="NCBI Taxonomy" id="699041"/>
    <lineage>
        <taxon>Bacteria</taxon>
        <taxon>Bacillati</taxon>
        <taxon>Actinomycetota</taxon>
        <taxon>Actinomycetes</taxon>
        <taxon>Mycobacteriales</taxon>
        <taxon>Corynebacteriaceae</taxon>
        <taxon>Corynebacterium</taxon>
    </lineage>
</organism>
<dbReference type="GO" id="GO:0022857">
    <property type="term" value="F:transmembrane transporter activity"/>
    <property type="evidence" value="ECO:0007669"/>
    <property type="project" value="InterPro"/>
</dbReference>
<keyword evidence="3" id="KW-0813">Transport</keyword>
<accession>A0A7G5FDY8</accession>
<evidence type="ECO:0000256" key="6">
    <source>
        <dbReference type="ARBA" id="ARBA00022989"/>
    </source>
</evidence>
<comment type="subcellular location">
    <subcellularLocation>
        <location evidence="1">Cell membrane</location>
        <topology evidence="1">Multi-pass membrane protein</topology>
    </subcellularLocation>
</comment>
<feature type="transmembrane region" description="Helical" evidence="8">
    <location>
        <begin position="74"/>
        <end position="92"/>
    </location>
</feature>
<feature type="transmembrane region" description="Helical" evidence="8">
    <location>
        <begin position="204"/>
        <end position="222"/>
    </location>
</feature>
<feature type="transmembrane region" description="Helical" evidence="8">
    <location>
        <begin position="158"/>
        <end position="177"/>
    </location>
</feature>
<evidence type="ECO:0000313" key="9">
    <source>
        <dbReference type="EMBL" id="QMV84829.1"/>
    </source>
</evidence>
<dbReference type="Gene3D" id="1.10.3470.10">
    <property type="entry name" value="ABC transporter involved in vitamin B12 uptake, BtuC"/>
    <property type="match status" value="1"/>
</dbReference>
<feature type="transmembrane region" description="Helical" evidence="8">
    <location>
        <begin position="243"/>
        <end position="260"/>
    </location>
</feature>
<evidence type="ECO:0000256" key="1">
    <source>
        <dbReference type="ARBA" id="ARBA00004651"/>
    </source>
</evidence>
<proteinExistence type="inferred from homology"/>
<dbReference type="EMBL" id="CP059833">
    <property type="protein sequence ID" value="QMV84829.1"/>
    <property type="molecule type" value="Genomic_DNA"/>
</dbReference>
<dbReference type="PANTHER" id="PTHR30472:SF24">
    <property type="entry name" value="FERRIC ENTEROBACTIN TRANSPORT SYSTEM PERMEASE PROTEIN FEPG"/>
    <property type="match status" value="1"/>
</dbReference>
<gene>
    <name evidence="9" type="ORF">HW450_10870</name>
</gene>
<comment type="similarity">
    <text evidence="2">Belongs to the binding-protein-dependent transport system permease family. FecCD subfamily.</text>
</comment>
<feature type="transmembrane region" description="Helical" evidence="8">
    <location>
        <begin position="315"/>
        <end position="334"/>
    </location>
</feature>
<keyword evidence="10" id="KW-1185">Reference proteome</keyword>
<feature type="transmembrane region" description="Helical" evidence="8">
    <location>
        <begin position="104"/>
        <end position="122"/>
    </location>
</feature>
<dbReference type="Proteomes" id="UP000515570">
    <property type="component" value="Chromosome"/>
</dbReference>
<evidence type="ECO:0000256" key="5">
    <source>
        <dbReference type="ARBA" id="ARBA00022692"/>
    </source>
</evidence>
<keyword evidence="6 8" id="KW-1133">Transmembrane helix</keyword>
<dbReference type="CDD" id="cd06550">
    <property type="entry name" value="TM_ABC_iron-siderophores_like"/>
    <property type="match status" value="1"/>
</dbReference>
<dbReference type="Pfam" id="PF01032">
    <property type="entry name" value="FecCD"/>
    <property type="match status" value="1"/>
</dbReference>
<protein>
    <submittedName>
        <fullName evidence="9">Iron chelate uptake ABC transporter family permease subunit</fullName>
    </submittedName>
</protein>
<evidence type="ECO:0000256" key="7">
    <source>
        <dbReference type="ARBA" id="ARBA00023136"/>
    </source>
</evidence>
<dbReference type="PANTHER" id="PTHR30472">
    <property type="entry name" value="FERRIC ENTEROBACTIN TRANSPORT SYSTEM PERMEASE PROTEIN"/>
    <property type="match status" value="1"/>
</dbReference>
<name>A0A7G5FDY8_9CORY</name>
<keyword evidence="5 8" id="KW-0812">Transmembrane</keyword>
<dbReference type="InterPro" id="IPR037294">
    <property type="entry name" value="ABC_BtuC-like"/>
</dbReference>
<feature type="transmembrane region" description="Helical" evidence="8">
    <location>
        <begin position="128"/>
        <end position="146"/>
    </location>
</feature>
<reference evidence="9 10" key="1">
    <citation type="submission" date="2020-07" db="EMBL/GenBank/DDBJ databases">
        <title>non toxigenic Corynebacterium sp. nov from a clinical source.</title>
        <authorList>
            <person name="Bernier A.-M."/>
            <person name="Bernard K."/>
        </authorList>
    </citation>
    <scope>NUCLEOTIDE SEQUENCE [LARGE SCALE GENOMIC DNA]</scope>
    <source>
        <strain evidence="10">NML 93-0612</strain>
    </source>
</reference>
<feature type="transmembrane region" description="Helical" evidence="8">
    <location>
        <begin position="289"/>
        <end position="309"/>
    </location>
</feature>
<evidence type="ECO:0000256" key="4">
    <source>
        <dbReference type="ARBA" id="ARBA00022475"/>
    </source>
</evidence>
<dbReference type="AlphaFoldDB" id="A0A7G5FDY8"/>
<evidence type="ECO:0000256" key="3">
    <source>
        <dbReference type="ARBA" id="ARBA00022448"/>
    </source>
</evidence>
<feature type="transmembrane region" description="Helical" evidence="8">
    <location>
        <begin position="20"/>
        <end position="40"/>
    </location>
</feature>
<keyword evidence="4" id="KW-1003">Cell membrane</keyword>
<keyword evidence="7 8" id="KW-0472">Membrane</keyword>
<evidence type="ECO:0000313" key="10">
    <source>
        <dbReference type="Proteomes" id="UP000515570"/>
    </source>
</evidence>
<sequence>MTPLATTIRHHRRRATTTTLIKLCLIALLTIALWLGSLMLGDSFYSLADVIGVLRGDTVPGASFTVGELRLPRATVAIVAGFAFGVSGVIFQTMLRNQLASPDIIGISAGAAAAGATMIVLFHAPQTVVSAVALVTSLSVAGLVYLLSIKSGFAGTRLILMGIGVAAMLQAWTSYVLSKASAWDLPTATRWLTGSLNNMSWERGLPLMVTVGVVVPLLLIGTHRLSILRLGDDVATSLGLRVNLLRGALLIGAVTLISVATSATGPISFVAFMAGPIAMRLFPRGANLVLPAGIVGALLILAADFAGQFLVGTRYPVGVITGSLGAPFLIYLLVKTSH</sequence>
<dbReference type="SUPFAM" id="SSF81345">
    <property type="entry name" value="ABC transporter involved in vitamin B12 uptake, BtuC"/>
    <property type="match status" value="1"/>
</dbReference>
<evidence type="ECO:0000256" key="8">
    <source>
        <dbReference type="SAM" id="Phobius"/>
    </source>
</evidence>
<dbReference type="RefSeq" id="WP_182385636.1">
    <property type="nucleotide sequence ID" value="NZ_CP059833.1"/>
</dbReference>